<protein>
    <recommendedName>
        <fullName evidence="1">Major sperm protein</fullName>
    </recommendedName>
</protein>
<dbReference type="InterPro" id="IPR013783">
    <property type="entry name" value="Ig-like_fold"/>
</dbReference>
<keyword evidence="5" id="KW-1185">Reference proteome</keyword>
<dbReference type="PANTHER" id="PTHR22947:SF7">
    <property type="entry name" value="MSP DOMAIN-CONTAINING PROTEIN-RELATED"/>
    <property type="match status" value="1"/>
</dbReference>
<sequence length="226" mass="23643">MFHSLSEVMSLTAEPSQAQLPASGGRSTHQLNNPSEQKLVFKVKSSNNNEYRVSPVYGFVDASGNASLEVTRLAGAPKDDRLVVQFAPAPPDATDAQSAFSQVQSQTSGNVTINLIMSLTVDPPAAQVPAAGGKSTHTLANPGEAKMVFKVKSSNNNEYRVNPVYGFIDPAGNATLEVTRLAGPPKEDKLVVHFGPAPADATDAQAAFGQVPAEQQGNITIGLSAT</sequence>
<feature type="compositionally biased region" description="Polar residues" evidence="2">
    <location>
        <begin position="7"/>
        <end position="32"/>
    </location>
</feature>
<evidence type="ECO:0000256" key="2">
    <source>
        <dbReference type="SAM" id="MobiDB-lite"/>
    </source>
</evidence>
<evidence type="ECO:0000256" key="1">
    <source>
        <dbReference type="RuleBase" id="RU003425"/>
    </source>
</evidence>
<evidence type="ECO:0000313" key="4">
    <source>
        <dbReference type="EMBL" id="VDO23709.1"/>
    </source>
</evidence>
<dbReference type="STRING" id="6290.A0A0N4W462"/>
<reference evidence="6" key="1">
    <citation type="submission" date="2017-02" db="UniProtKB">
        <authorList>
            <consortium name="WormBaseParasite"/>
        </authorList>
    </citation>
    <scope>IDENTIFICATION</scope>
</reference>
<dbReference type="OrthoDB" id="264603at2759"/>
<dbReference type="AlphaFoldDB" id="A0A0N4W462"/>
<dbReference type="InterPro" id="IPR000535">
    <property type="entry name" value="MSP_dom"/>
</dbReference>
<evidence type="ECO:0000313" key="6">
    <source>
        <dbReference type="WBParaSite" id="HPLM_0000465701-mRNA-1"/>
    </source>
</evidence>
<dbReference type="Gene3D" id="2.60.40.10">
    <property type="entry name" value="Immunoglobulins"/>
    <property type="match status" value="2"/>
</dbReference>
<dbReference type="OMA" id="THRISND"/>
<gene>
    <name evidence="4" type="ORF">HPLM_LOCUS4649</name>
</gene>
<name>A0A0N4W462_HAEPC</name>
<dbReference type="Pfam" id="PF00635">
    <property type="entry name" value="Motile_Sperm"/>
    <property type="match status" value="2"/>
</dbReference>
<dbReference type="PROSITE" id="PS50202">
    <property type="entry name" value="MSP"/>
    <property type="match status" value="2"/>
</dbReference>
<feature type="domain" description="MSP" evidence="3">
    <location>
        <begin position="118"/>
        <end position="226"/>
    </location>
</feature>
<organism evidence="6">
    <name type="scientific">Haemonchus placei</name>
    <name type="common">Barber's pole worm</name>
    <dbReference type="NCBI Taxonomy" id="6290"/>
    <lineage>
        <taxon>Eukaryota</taxon>
        <taxon>Metazoa</taxon>
        <taxon>Ecdysozoa</taxon>
        <taxon>Nematoda</taxon>
        <taxon>Chromadorea</taxon>
        <taxon>Rhabditida</taxon>
        <taxon>Rhabditina</taxon>
        <taxon>Rhabditomorpha</taxon>
        <taxon>Strongyloidea</taxon>
        <taxon>Trichostrongylidae</taxon>
        <taxon>Haemonchus</taxon>
    </lineage>
</organism>
<dbReference type="InterPro" id="IPR051774">
    <property type="entry name" value="Sperm-specific_class_P"/>
</dbReference>
<proteinExistence type="predicted"/>
<feature type="domain" description="MSP" evidence="3">
    <location>
        <begin position="10"/>
        <end position="118"/>
    </location>
</feature>
<dbReference type="InterPro" id="IPR008962">
    <property type="entry name" value="PapD-like_sf"/>
</dbReference>
<reference evidence="4 5" key="2">
    <citation type="submission" date="2018-11" db="EMBL/GenBank/DDBJ databases">
        <authorList>
            <consortium name="Pathogen Informatics"/>
        </authorList>
    </citation>
    <scope>NUCLEOTIDE SEQUENCE [LARGE SCALE GENOMIC DNA]</scope>
    <source>
        <strain evidence="4 5">MHpl1</strain>
    </source>
</reference>
<comment type="function">
    <text evidence="1">Central component in molecular interactions underlying sperm crawling. Forms an extensive filament system that extends from sperm villipoda, along the leading edge of the pseudopod.</text>
</comment>
<keyword evidence="1" id="KW-0206">Cytoskeleton</keyword>
<keyword evidence="1" id="KW-0963">Cytoplasm</keyword>
<evidence type="ECO:0000313" key="5">
    <source>
        <dbReference type="Proteomes" id="UP000268014"/>
    </source>
</evidence>
<dbReference type="WBParaSite" id="HPLM_0000465701-mRNA-1">
    <property type="protein sequence ID" value="HPLM_0000465701-mRNA-1"/>
    <property type="gene ID" value="HPLM_0000465701"/>
</dbReference>
<dbReference type="FunFam" id="2.60.40.10:FF:002024">
    <property type="entry name" value="Sperm-specific class P protein 19"/>
    <property type="match status" value="1"/>
</dbReference>
<accession>A0A0N4W462</accession>
<dbReference type="SUPFAM" id="SSF49354">
    <property type="entry name" value="PapD-like"/>
    <property type="match status" value="2"/>
</dbReference>
<dbReference type="EMBL" id="UZAF01016233">
    <property type="protein sequence ID" value="VDO23709.1"/>
    <property type="molecule type" value="Genomic_DNA"/>
</dbReference>
<feature type="region of interest" description="Disordered" evidence="2">
    <location>
        <begin position="1"/>
        <end position="32"/>
    </location>
</feature>
<evidence type="ECO:0000259" key="3">
    <source>
        <dbReference type="PROSITE" id="PS50202"/>
    </source>
</evidence>
<dbReference type="Proteomes" id="UP000268014">
    <property type="component" value="Unassembled WGS sequence"/>
</dbReference>
<dbReference type="PANTHER" id="PTHR22947">
    <property type="entry name" value="MAJOR SPERM PROTEIN"/>
    <property type="match status" value="1"/>
</dbReference>